<keyword evidence="1" id="KW-0812">Transmembrane</keyword>
<keyword evidence="1" id="KW-0472">Membrane</keyword>
<reference evidence="2 3" key="1">
    <citation type="submission" date="2017-09" db="EMBL/GenBank/DDBJ databases">
        <authorList>
            <person name="Ehlers B."/>
            <person name="Leendertz F.H."/>
        </authorList>
    </citation>
    <scope>NUCLEOTIDE SEQUENCE [LARGE SCALE GENOMIC DNA]</scope>
    <source>
        <strain evidence="2 3">CGMCC 1.05381</strain>
    </source>
</reference>
<protein>
    <submittedName>
        <fullName evidence="2">Uncharacterized protein</fullName>
    </submittedName>
</protein>
<keyword evidence="1" id="KW-1133">Transmembrane helix</keyword>
<feature type="transmembrane region" description="Helical" evidence="1">
    <location>
        <begin position="124"/>
        <end position="145"/>
    </location>
</feature>
<gene>
    <name evidence="2" type="ORF">SAMN06296378_2163</name>
</gene>
<dbReference type="AlphaFoldDB" id="A0A2C8ZW40"/>
<feature type="transmembrane region" description="Helical" evidence="1">
    <location>
        <begin position="89"/>
        <end position="109"/>
    </location>
</feature>
<evidence type="ECO:0000256" key="1">
    <source>
        <dbReference type="SAM" id="Phobius"/>
    </source>
</evidence>
<evidence type="ECO:0000313" key="3">
    <source>
        <dbReference type="Proteomes" id="UP000219440"/>
    </source>
</evidence>
<evidence type="ECO:0000313" key="2">
    <source>
        <dbReference type="EMBL" id="SOE70190.1"/>
    </source>
</evidence>
<dbReference type="Proteomes" id="UP000219440">
    <property type="component" value="Unassembled WGS sequence"/>
</dbReference>
<dbReference type="OrthoDB" id="5111864at2"/>
<keyword evidence="3" id="KW-1185">Reference proteome</keyword>
<name>A0A2C8ZW40_9MICO</name>
<sequence>MSSFEFISLAVWVGIVALQLAELTLTASRVPQLSAFSALRDELQDATGARLSADQLTDFRQRLVALDEREALRCVPASRGANAQLWRGVPWQLAAVALSFLPVVATLVGGPRNGEPLDGMPLDWGVALVGSLLPVISYALALAVARASVAAAGARTTLHAHQRAEIVGLIGEAARSSRQKVAGLGDRVARALQILREQQAEKPETARSSN</sequence>
<feature type="transmembrane region" description="Helical" evidence="1">
    <location>
        <begin position="6"/>
        <end position="25"/>
    </location>
</feature>
<accession>A0A2C8ZW40</accession>
<dbReference type="EMBL" id="OCST01000004">
    <property type="protein sequence ID" value="SOE70190.1"/>
    <property type="molecule type" value="Genomic_DNA"/>
</dbReference>
<proteinExistence type="predicted"/>
<organism evidence="2 3">
    <name type="scientific">Salinibacterium xinjiangense</name>
    <dbReference type="NCBI Taxonomy" id="386302"/>
    <lineage>
        <taxon>Bacteria</taxon>
        <taxon>Bacillati</taxon>
        <taxon>Actinomycetota</taxon>
        <taxon>Actinomycetes</taxon>
        <taxon>Micrococcales</taxon>
        <taxon>Microbacteriaceae</taxon>
        <taxon>Salinibacterium</taxon>
    </lineage>
</organism>
<dbReference type="RefSeq" id="WP_097061229.1">
    <property type="nucleotide sequence ID" value="NZ_BMLC01000003.1"/>
</dbReference>